<dbReference type="SMART" id="SM00317">
    <property type="entry name" value="SET"/>
    <property type="match status" value="1"/>
</dbReference>
<dbReference type="GO" id="GO:0032259">
    <property type="term" value="P:methylation"/>
    <property type="evidence" value="ECO:0007669"/>
    <property type="project" value="UniProtKB-KW"/>
</dbReference>
<dbReference type="WBParaSite" id="PSAMB.scaffold13666size2172.g35618.t1">
    <property type="protein sequence ID" value="PSAMB.scaffold13666size2172.g35618.t1"/>
    <property type="gene ID" value="PSAMB.scaffold13666size2172.g35618"/>
</dbReference>
<dbReference type="Proteomes" id="UP000887566">
    <property type="component" value="Unplaced"/>
</dbReference>
<reference evidence="9" key="1">
    <citation type="submission" date="2022-11" db="UniProtKB">
        <authorList>
            <consortium name="WormBaseParasite"/>
        </authorList>
    </citation>
    <scope>IDENTIFICATION</scope>
</reference>
<accession>A0A914UYG5</accession>
<evidence type="ECO:0000259" key="7">
    <source>
        <dbReference type="PROSITE" id="PS50280"/>
    </source>
</evidence>
<dbReference type="InterPro" id="IPR046341">
    <property type="entry name" value="SET_dom_sf"/>
</dbReference>
<dbReference type="InterPro" id="IPR001214">
    <property type="entry name" value="SET_dom"/>
</dbReference>
<dbReference type="GO" id="GO:0042054">
    <property type="term" value="F:histone methyltransferase activity"/>
    <property type="evidence" value="ECO:0007669"/>
    <property type="project" value="InterPro"/>
</dbReference>
<evidence type="ECO:0000313" key="8">
    <source>
        <dbReference type="Proteomes" id="UP000887566"/>
    </source>
</evidence>
<keyword evidence="8" id="KW-1185">Reference proteome</keyword>
<evidence type="ECO:0000256" key="4">
    <source>
        <dbReference type="ARBA" id="ARBA00022691"/>
    </source>
</evidence>
<comment type="subcellular location">
    <subcellularLocation>
        <location evidence="1">Nucleus</location>
    </subcellularLocation>
</comment>
<evidence type="ECO:0000256" key="3">
    <source>
        <dbReference type="ARBA" id="ARBA00022679"/>
    </source>
</evidence>
<protein>
    <submittedName>
        <fullName evidence="9">SET domain-containing protein</fullName>
    </submittedName>
</protein>
<dbReference type="Gene3D" id="2.170.270.10">
    <property type="entry name" value="SET domain"/>
    <property type="match status" value="1"/>
</dbReference>
<dbReference type="PROSITE" id="PS50280">
    <property type="entry name" value="SET"/>
    <property type="match status" value="1"/>
</dbReference>
<dbReference type="Pfam" id="PF21549">
    <property type="entry name" value="PRDM2_PR"/>
    <property type="match status" value="1"/>
</dbReference>
<dbReference type="InterPro" id="IPR044417">
    <property type="entry name" value="PRDM7_9_PR-SET"/>
</dbReference>
<keyword evidence="2" id="KW-0489">Methyltransferase</keyword>
<dbReference type="CDD" id="cd19193">
    <property type="entry name" value="PR-SET_PRDM7_9"/>
    <property type="match status" value="1"/>
</dbReference>
<evidence type="ECO:0000256" key="6">
    <source>
        <dbReference type="SAM" id="MobiDB-lite"/>
    </source>
</evidence>
<dbReference type="AlphaFoldDB" id="A0A914UYG5"/>
<keyword evidence="5" id="KW-0539">Nucleus</keyword>
<keyword evidence="4" id="KW-0949">S-adenosyl-L-methionine</keyword>
<feature type="domain" description="SET" evidence="7">
    <location>
        <begin position="89"/>
        <end position="203"/>
    </location>
</feature>
<organism evidence="8 9">
    <name type="scientific">Plectus sambesii</name>
    <dbReference type="NCBI Taxonomy" id="2011161"/>
    <lineage>
        <taxon>Eukaryota</taxon>
        <taxon>Metazoa</taxon>
        <taxon>Ecdysozoa</taxon>
        <taxon>Nematoda</taxon>
        <taxon>Chromadorea</taxon>
        <taxon>Plectida</taxon>
        <taxon>Plectina</taxon>
        <taxon>Plectoidea</taxon>
        <taxon>Plectidae</taxon>
        <taxon>Plectus</taxon>
    </lineage>
</organism>
<sequence>MERRLKLHAVEKGASIPPSLIVLHRCTHEEVERYGIVVDETDQEEDNYIHCEDCRLFYESSCWNHPLYWVIDRVVTGGEDNRAARTLPAFFQIRDSSIPNAGKGAFANMDIPIGLVFGPYQGILLKDPKKADRDGYAWEIRQPNENPVYVDGSDAKYSNWMRFINSSRWESEQNLIAFQHQGAVYYRVFKPIDAGCELLVWYGCKYGESLGVLIFAHVESRLCFRSATAAMLRSNEMGSPPPTFQPAQAPPKKRIRPSEPLQRHQRTLRAC</sequence>
<evidence type="ECO:0000256" key="1">
    <source>
        <dbReference type="ARBA" id="ARBA00004123"/>
    </source>
</evidence>
<proteinExistence type="predicted"/>
<name>A0A914UYG5_9BILA</name>
<evidence type="ECO:0000313" key="9">
    <source>
        <dbReference type="WBParaSite" id="PSAMB.scaffold13666size2172.g35618.t1"/>
    </source>
</evidence>
<evidence type="ECO:0000256" key="5">
    <source>
        <dbReference type="ARBA" id="ARBA00023242"/>
    </source>
</evidence>
<dbReference type="GO" id="GO:0005634">
    <property type="term" value="C:nucleus"/>
    <property type="evidence" value="ECO:0007669"/>
    <property type="project" value="UniProtKB-SubCell"/>
</dbReference>
<feature type="region of interest" description="Disordered" evidence="6">
    <location>
        <begin position="235"/>
        <end position="271"/>
    </location>
</feature>
<dbReference type="SUPFAM" id="SSF82199">
    <property type="entry name" value="SET domain"/>
    <property type="match status" value="1"/>
</dbReference>
<keyword evidence="3" id="KW-0808">Transferase</keyword>
<evidence type="ECO:0000256" key="2">
    <source>
        <dbReference type="ARBA" id="ARBA00022603"/>
    </source>
</evidence>